<evidence type="ECO:0000313" key="2">
    <source>
        <dbReference type="EMBL" id="QHS97157.1"/>
    </source>
</evidence>
<dbReference type="GO" id="GO:0005737">
    <property type="term" value="C:cytoplasm"/>
    <property type="evidence" value="ECO:0007669"/>
    <property type="project" value="TreeGrafter"/>
</dbReference>
<protein>
    <recommendedName>
        <fullName evidence="1">Deoxynucleoside kinase domain-containing protein</fullName>
    </recommendedName>
</protein>
<dbReference type="EMBL" id="MN739291">
    <property type="protein sequence ID" value="QHS97157.1"/>
    <property type="molecule type" value="Genomic_DNA"/>
</dbReference>
<dbReference type="GO" id="GO:0019136">
    <property type="term" value="F:deoxynucleoside kinase activity"/>
    <property type="evidence" value="ECO:0007669"/>
    <property type="project" value="InterPro"/>
</dbReference>
<dbReference type="Gene3D" id="3.40.50.300">
    <property type="entry name" value="P-loop containing nucleotide triphosphate hydrolases"/>
    <property type="match status" value="1"/>
</dbReference>
<dbReference type="PIRSF" id="PIRSF000705">
    <property type="entry name" value="DNK"/>
    <property type="match status" value="1"/>
</dbReference>
<dbReference type="Pfam" id="PF01712">
    <property type="entry name" value="dNK"/>
    <property type="match status" value="1"/>
</dbReference>
<dbReference type="PANTHER" id="PTHR10513">
    <property type="entry name" value="DEOXYNUCLEOSIDE KINASE"/>
    <property type="match status" value="1"/>
</dbReference>
<name>A0A6C0BXU9_9ZZZZ</name>
<dbReference type="AlphaFoldDB" id="A0A6C0BXU9"/>
<evidence type="ECO:0000259" key="1">
    <source>
        <dbReference type="Pfam" id="PF01712"/>
    </source>
</evidence>
<dbReference type="InterPro" id="IPR002624">
    <property type="entry name" value="DCK/DGK"/>
</dbReference>
<dbReference type="InterPro" id="IPR027417">
    <property type="entry name" value="P-loop_NTPase"/>
</dbReference>
<accession>A0A6C0BXU9</accession>
<proteinExistence type="predicted"/>
<dbReference type="SUPFAM" id="SSF52540">
    <property type="entry name" value="P-loop containing nucleoside triphosphate hydrolases"/>
    <property type="match status" value="1"/>
</dbReference>
<dbReference type="InterPro" id="IPR031314">
    <property type="entry name" value="DNK_dom"/>
</dbReference>
<feature type="domain" description="Deoxynucleoside kinase" evidence="1">
    <location>
        <begin position="6"/>
        <end position="200"/>
    </location>
</feature>
<dbReference type="GO" id="GO:0005524">
    <property type="term" value="F:ATP binding"/>
    <property type="evidence" value="ECO:0007669"/>
    <property type="project" value="InterPro"/>
</dbReference>
<dbReference type="PANTHER" id="PTHR10513:SF35">
    <property type="entry name" value="DEOXYADENOSINE KINASE"/>
    <property type="match status" value="1"/>
</dbReference>
<reference evidence="2" key="1">
    <citation type="journal article" date="2020" name="Nature">
        <title>Giant virus diversity and host interactions through global metagenomics.</title>
        <authorList>
            <person name="Schulz F."/>
            <person name="Roux S."/>
            <person name="Paez-Espino D."/>
            <person name="Jungbluth S."/>
            <person name="Walsh D.A."/>
            <person name="Denef V.J."/>
            <person name="McMahon K.D."/>
            <person name="Konstantinidis K.T."/>
            <person name="Eloe-Fadrosh E.A."/>
            <person name="Kyrpides N.C."/>
            <person name="Woyke T."/>
        </authorList>
    </citation>
    <scope>NUCLEOTIDE SEQUENCE</scope>
    <source>
        <strain evidence="2">GVMAG-M-3300020169-51</strain>
    </source>
</reference>
<dbReference type="InterPro" id="IPR050566">
    <property type="entry name" value="Deoxyribonucleoside_kinase"/>
</dbReference>
<organism evidence="2">
    <name type="scientific">viral metagenome</name>
    <dbReference type="NCBI Taxonomy" id="1070528"/>
    <lineage>
        <taxon>unclassified sequences</taxon>
        <taxon>metagenomes</taxon>
        <taxon>organismal metagenomes</taxon>
    </lineage>
</organism>
<sequence>MPKIYSVEGNIGSGKSTIIKNLKKEFRFTKYRKILYLQEPVDVWETFSDGENNIIEKFYENQKEWAFSFQMMAFISRIAQLKRKIQKYNYNSYIIITERCVETDKNVFAKMLFDEEKINPINYQIYLKWFDEFVSDIKIDGHVYLKTEPEISLERIKKRNRKGETISLNYLKKCHDYHNNWLNEKDNVFIIDVSSEISEELANKWGNSIINYIADDITEYNKKKYKEVNTIMDNHIC</sequence>